<gene>
    <name evidence="2" type="ORF">RirG_101250</name>
</gene>
<dbReference type="SUPFAM" id="SSF47095">
    <property type="entry name" value="HMG-box"/>
    <property type="match status" value="1"/>
</dbReference>
<reference evidence="2 3" key="1">
    <citation type="submission" date="2014-02" db="EMBL/GenBank/DDBJ databases">
        <title>Single nucleus genome sequencing reveals high similarity among nuclei of an endomycorrhizal fungus.</title>
        <authorList>
            <person name="Lin K."/>
            <person name="Geurts R."/>
            <person name="Zhang Z."/>
            <person name="Limpens E."/>
            <person name="Saunders D.G."/>
            <person name="Mu D."/>
            <person name="Pang E."/>
            <person name="Cao H."/>
            <person name="Cha H."/>
            <person name="Lin T."/>
            <person name="Zhou Q."/>
            <person name="Shang Y."/>
            <person name="Li Y."/>
            <person name="Ivanov S."/>
            <person name="Sharma T."/>
            <person name="Velzen R.V."/>
            <person name="Ruijter N.D."/>
            <person name="Aanen D.K."/>
            <person name="Win J."/>
            <person name="Kamoun S."/>
            <person name="Bisseling T."/>
            <person name="Huang S."/>
        </authorList>
    </citation>
    <scope>NUCLEOTIDE SEQUENCE [LARGE SCALE GENOMIC DNA]</scope>
    <source>
        <strain evidence="3">DAOM197198w</strain>
    </source>
</reference>
<dbReference type="EMBL" id="JEMT01017089">
    <property type="protein sequence ID" value="EXX68864.1"/>
    <property type="molecule type" value="Genomic_DNA"/>
</dbReference>
<protein>
    <recommendedName>
        <fullName evidence="1">HMG box domain-containing protein</fullName>
    </recommendedName>
</protein>
<organism evidence="2 3">
    <name type="scientific">Rhizophagus irregularis (strain DAOM 197198w)</name>
    <name type="common">Glomus intraradices</name>
    <dbReference type="NCBI Taxonomy" id="1432141"/>
    <lineage>
        <taxon>Eukaryota</taxon>
        <taxon>Fungi</taxon>
        <taxon>Fungi incertae sedis</taxon>
        <taxon>Mucoromycota</taxon>
        <taxon>Glomeromycotina</taxon>
        <taxon>Glomeromycetes</taxon>
        <taxon>Glomerales</taxon>
        <taxon>Glomeraceae</taxon>
        <taxon>Rhizophagus</taxon>
    </lineage>
</organism>
<evidence type="ECO:0000313" key="2">
    <source>
        <dbReference type="EMBL" id="EXX68864.1"/>
    </source>
</evidence>
<dbReference type="Pfam" id="PF00505">
    <property type="entry name" value="HMG_box"/>
    <property type="match status" value="1"/>
</dbReference>
<evidence type="ECO:0000259" key="1">
    <source>
        <dbReference type="Pfam" id="PF00505"/>
    </source>
</evidence>
<accession>A0A015KMV1</accession>
<dbReference type="Gene3D" id="1.10.30.10">
    <property type="entry name" value="High mobility group box domain"/>
    <property type="match status" value="1"/>
</dbReference>
<feature type="domain" description="HMG box" evidence="1">
    <location>
        <begin position="85"/>
        <end position="147"/>
    </location>
</feature>
<dbReference type="OrthoDB" id="6247875at2759"/>
<proteinExistence type="predicted"/>
<dbReference type="AlphaFoldDB" id="A0A015KMV1"/>
<dbReference type="InterPro" id="IPR009071">
    <property type="entry name" value="HMG_box_dom"/>
</dbReference>
<dbReference type="Proteomes" id="UP000022910">
    <property type="component" value="Unassembled WGS sequence"/>
</dbReference>
<sequence length="259" mass="30244">MENKNNNNKTIDTIDKNENLKILDDDNNNTNLDDIEKFMNEIRPLYPPLITPELLMPKPSSSNSSRKLSSGINYKRKKESNVKFPNAFIAYRMEFCRQLKNKRMCLTMQDVSYFASRLWKKEPCDVKKTYTQLANDAKLLYEKRKKELLLIKEKQQQIENENIMQQQLQQQSNSINISSSSNSLDSSLFQENTNLMDMGQIPQIFSSSLEMNSTYNIPATDPCNLVLFNNFLPPFEDFNIQPSIVPQNYFSPGFFHYMI</sequence>
<dbReference type="InterPro" id="IPR036910">
    <property type="entry name" value="HMG_box_dom_sf"/>
</dbReference>
<keyword evidence="3" id="KW-1185">Reference proteome</keyword>
<evidence type="ECO:0000313" key="3">
    <source>
        <dbReference type="Proteomes" id="UP000022910"/>
    </source>
</evidence>
<comment type="caution">
    <text evidence="2">The sequence shown here is derived from an EMBL/GenBank/DDBJ whole genome shotgun (WGS) entry which is preliminary data.</text>
</comment>
<dbReference type="HOGENOM" id="CLU_1074200_0_0_1"/>
<name>A0A015KMV1_RHIIW</name>